<feature type="domain" description="DnaA N-terminal" evidence="1">
    <location>
        <begin position="10"/>
        <end position="60"/>
    </location>
</feature>
<feature type="non-terminal residue" evidence="2">
    <location>
        <position position="60"/>
    </location>
</feature>
<dbReference type="Gene3D" id="3.30.300.180">
    <property type="match status" value="1"/>
</dbReference>
<proteinExistence type="predicted"/>
<dbReference type="InterPro" id="IPR038454">
    <property type="entry name" value="DnaA_N_sf"/>
</dbReference>
<accession>A0A0F9J3E1</accession>
<organism evidence="2">
    <name type="scientific">marine sediment metagenome</name>
    <dbReference type="NCBI Taxonomy" id="412755"/>
    <lineage>
        <taxon>unclassified sequences</taxon>
        <taxon>metagenomes</taxon>
        <taxon>ecological metagenomes</taxon>
    </lineage>
</organism>
<sequence length="60" mass="6822">MQKTNLNTKDAWSAVLGEIETQISRPNFLTWLKQSELLKTDDKSGVATVSLPNNFAREWV</sequence>
<evidence type="ECO:0000313" key="2">
    <source>
        <dbReference type="EMBL" id="KKM00436.1"/>
    </source>
</evidence>
<comment type="caution">
    <text evidence="2">The sequence shown here is derived from an EMBL/GenBank/DDBJ whole genome shotgun (WGS) entry which is preliminary data.</text>
</comment>
<name>A0A0F9J3E1_9ZZZZ</name>
<gene>
    <name evidence="2" type="ORF">LCGC14_1804420</name>
</gene>
<dbReference type="AlphaFoldDB" id="A0A0F9J3E1"/>
<reference evidence="2" key="1">
    <citation type="journal article" date="2015" name="Nature">
        <title>Complex archaea that bridge the gap between prokaryotes and eukaryotes.</title>
        <authorList>
            <person name="Spang A."/>
            <person name="Saw J.H."/>
            <person name="Jorgensen S.L."/>
            <person name="Zaremba-Niedzwiedzka K."/>
            <person name="Martijn J."/>
            <person name="Lind A.E."/>
            <person name="van Eijk R."/>
            <person name="Schleper C."/>
            <person name="Guy L."/>
            <person name="Ettema T.J."/>
        </authorList>
    </citation>
    <scope>NUCLEOTIDE SEQUENCE</scope>
</reference>
<evidence type="ECO:0000259" key="1">
    <source>
        <dbReference type="Pfam" id="PF11638"/>
    </source>
</evidence>
<protein>
    <recommendedName>
        <fullName evidence="1">DnaA N-terminal domain-containing protein</fullName>
    </recommendedName>
</protein>
<dbReference type="EMBL" id="LAZR01017434">
    <property type="protein sequence ID" value="KKM00436.1"/>
    <property type="molecule type" value="Genomic_DNA"/>
</dbReference>
<dbReference type="InterPro" id="IPR024633">
    <property type="entry name" value="DnaA_N_dom"/>
</dbReference>
<dbReference type="Pfam" id="PF11638">
    <property type="entry name" value="DnaA_N"/>
    <property type="match status" value="1"/>
</dbReference>